<protein>
    <submittedName>
        <fullName evidence="4">MBL fold metallo-hydrolase</fullName>
    </submittedName>
</protein>
<reference evidence="5" key="1">
    <citation type="journal article" date="2019" name="Int. J. Syst. Evol. Microbiol.">
        <title>The Global Catalogue of Microorganisms (GCM) 10K type strain sequencing project: providing services to taxonomists for standard genome sequencing and annotation.</title>
        <authorList>
            <consortium name="The Broad Institute Genomics Platform"/>
            <consortium name="The Broad Institute Genome Sequencing Center for Infectious Disease"/>
            <person name="Wu L."/>
            <person name="Ma J."/>
        </authorList>
    </citation>
    <scope>NUCLEOTIDE SEQUENCE [LARGE SCALE GENOMIC DNA]</scope>
    <source>
        <strain evidence="5">JCM 17804</strain>
    </source>
</reference>
<evidence type="ECO:0000256" key="1">
    <source>
        <dbReference type="ARBA" id="ARBA00005250"/>
    </source>
</evidence>
<keyword evidence="2" id="KW-0732">Signal</keyword>
<evidence type="ECO:0000259" key="3">
    <source>
        <dbReference type="SMART" id="SM00849"/>
    </source>
</evidence>
<dbReference type="Gene3D" id="3.60.15.10">
    <property type="entry name" value="Ribonuclease Z/Hydroxyacylglutathione hydrolase-like"/>
    <property type="match status" value="1"/>
</dbReference>
<feature type="domain" description="Metallo-beta-lactamase" evidence="3">
    <location>
        <begin position="65"/>
        <end position="248"/>
    </location>
</feature>
<comment type="similarity">
    <text evidence="1">Belongs to the metallo-beta-lactamase superfamily. Class-B beta-lactamase family.</text>
</comment>
<proteinExistence type="inferred from homology"/>
<comment type="caution">
    <text evidence="4">The sequence shown here is derived from an EMBL/GenBank/DDBJ whole genome shotgun (WGS) entry which is preliminary data.</text>
</comment>
<sequence length="315" mass="33888">MKIAAHFAPAMHALVALTLCVGVLAPSRSHAEVTSPVLAINDEAGKADITVVPLRGSLSVLMGSGGNIGVLSTPDGKFLVDSGIAVSKPKLKAALDGLSALPPKYLVNTHWHWDHSDGNEWLHAEGATIVAHDNVLKRLMDRTRVIEWGYTFPPLPPGGLPTVTYPKQKTIDFGGETVVLTNHGGGHSDGDTAVYFKKADVLQLGDIFWNGHYPFIDYGAGGSIDGMIRWVDISLKRSTEKTIIIPGHGPVGNRAQLAEYRDMLVAVRKKVSALKKQGKSLSEIVAEKPTAQFDAKYGDFVIDPAFFTLLVYMGV</sequence>
<dbReference type="Proteomes" id="UP001500975">
    <property type="component" value="Unassembled WGS sequence"/>
</dbReference>
<organism evidence="4 5">
    <name type="scientific">Variovorax defluvii</name>
    <dbReference type="NCBI Taxonomy" id="913761"/>
    <lineage>
        <taxon>Bacteria</taxon>
        <taxon>Pseudomonadati</taxon>
        <taxon>Pseudomonadota</taxon>
        <taxon>Betaproteobacteria</taxon>
        <taxon>Burkholderiales</taxon>
        <taxon>Comamonadaceae</taxon>
        <taxon>Variovorax</taxon>
    </lineage>
</organism>
<dbReference type="SMART" id="SM00849">
    <property type="entry name" value="Lactamase_B"/>
    <property type="match status" value="1"/>
</dbReference>
<dbReference type="RefSeq" id="WP_345535645.1">
    <property type="nucleotide sequence ID" value="NZ_BAABGJ010000002.1"/>
</dbReference>
<dbReference type="EMBL" id="BAABGJ010000002">
    <property type="protein sequence ID" value="GAA4330926.1"/>
    <property type="molecule type" value="Genomic_DNA"/>
</dbReference>
<dbReference type="Pfam" id="PF00753">
    <property type="entry name" value="Lactamase_B"/>
    <property type="match status" value="1"/>
</dbReference>
<accession>A0ABP8GWC5</accession>
<dbReference type="PANTHER" id="PTHR42951:SF4">
    <property type="entry name" value="ACYL-COENZYME A THIOESTERASE MBLAC2"/>
    <property type="match status" value="1"/>
</dbReference>
<dbReference type="SUPFAM" id="SSF56281">
    <property type="entry name" value="Metallo-hydrolase/oxidoreductase"/>
    <property type="match status" value="1"/>
</dbReference>
<evidence type="ECO:0000313" key="4">
    <source>
        <dbReference type="EMBL" id="GAA4330926.1"/>
    </source>
</evidence>
<evidence type="ECO:0000256" key="2">
    <source>
        <dbReference type="SAM" id="SignalP"/>
    </source>
</evidence>
<dbReference type="CDD" id="cd16282">
    <property type="entry name" value="metallo-hydrolase-like_MBL-fold"/>
    <property type="match status" value="1"/>
</dbReference>
<gene>
    <name evidence="4" type="ORF">GCM10023165_04920</name>
</gene>
<dbReference type="InterPro" id="IPR050855">
    <property type="entry name" value="NDM-1-like"/>
</dbReference>
<dbReference type="PANTHER" id="PTHR42951">
    <property type="entry name" value="METALLO-BETA-LACTAMASE DOMAIN-CONTAINING"/>
    <property type="match status" value="1"/>
</dbReference>
<keyword evidence="5" id="KW-1185">Reference proteome</keyword>
<dbReference type="InterPro" id="IPR036866">
    <property type="entry name" value="RibonucZ/Hydroxyglut_hydro"/>
</dbReference>
<name>A0ABP8GWC5_9BURK</name>
<feature type="chain" id="PRO_5045156899" evidence="2">
    <location>
        <begin position="32"/>
        <end position="315"/>
    </location>
</feature>
<dbReference type="InterPro" id="IPR001279">
    <property type="entry name" value="Metallo-B-lactamas"/>
</dbReference>
<evidence type="ECO:0000313" key="5">
    <source>
        <dbReference type="Proteomes" id="UP001500975"/>
    </source>
</evidence>
<feature type="signal peptide" evidence="2">
    <location>
        <begin position="1"/>
        <end position="31"/>
    </location>
</feature>